<gene>
    <name evidence="1" type="ORF">METESE_02000</name>
</gene>
<dbReference type="KEGG" id="msea:METESE_02000"/>
<dbReference type="RefSeq" id="WP_243330125.1">
    <property type="nucleotide sequence ID" value="NZ_AP027081.1"/>
</dbReference>
<proteinExistence type="predicted"/>
<evidence type="ECO:0000313" key="2">
    <source>
        <dbReference type="Proteomes" id="UP001228113"/>
    </source>
</evidence>
<name>A0AA48GW95_9BACT</name>
<keyword evidence="2" id="KW-1185">Reference proteome</keyword>
<organism evidence="1 2">
    <name type="scientific">Mesoterricola sediminis</name>
    <dbReference type="NCBI Taxonomy" id="2927980"/>
    <lineage>
        <taxon>Bacteria</taxon>
        <taxon>Pseudomonadati</taxon>
        <taxon>Acidobacteriota</taxon>
        <taxon>Holophagae</taxon>
        <taxon>Holophagales</taxon>
        <taxon>Holophagaceae</taxon>
        <taxon>Mesoterricola</taxon>
    </lineage>
</organism>
<dbReference type="AlphaFoldDB" id="A0AA48GW95"/>
<dbReference type="Proteomes" id="UP001228113">
    <property type="component" value="Chromosome"/>
</dbReference>
<accession>A0AA48GW95</accession>
<reference evidence="1" key="1">
    <citation type="journal article" date="2023" name="Int. J. Syst. Evol. Microbiol.">
        <title>Mesoterricola silvestris gen. nov., sp. nov., Mesoterricola sediminis sp. nov., Geothrix oryzae sp. nov., Geothrix edaphica sp. nov., Geothrix rubra sp. nov., and Geothrix limicola sp. nov., six novel members of Acidobacteriota isolated from soils.</title>
        <authorList>
            <person name="Itoh H."/>
            <person name="Sugisawa Y."/>
            <person name="Mise K."/>
            <person name="Xu Z."/>
            <person name="Kuniyasu M."/>
            <person name="Ushijima N."/>
            <person name="Kawano K."/>
            <person name="Kobayashi E."/>
            <person name="Shiratori Y."/>
            <person name="Masuda Y."/>
            <person name="Senoo K."/>
        </authorList>
    </citation>
    <scope>NUCLEOTIDE SEQUENCE</scope>
    <source>
        <strain evidence="1">W786</strain>
    </source>
</reference>
<protein>
    <submittedName>
        <fullName evidence="1">Uncharacterized protein</fullName>
    </submittedName>
</protein>
<sequence length="226" mass="25960">MRLSIFPTLAIAAALQAQIPFAELAPLDREEAQHIVKKADFAFQTRTQPVRVHVATMEKLFDHPHLGAALWRYCQFVPRFYAFVHPDGDFSIDDTRGLTGRLRCVLKKPGFRVYLVEGRAEAGRLKTPFAVGARMAVAYRYWETPKGFETHLQTWTLLDSAVLGIAARPFQGYIRHRQDEFIAYINGNIATFGQFTEIDPREFREPLRHEGDPVAIREYDSLFPRH</sequence>
<evidence type="ECO:0000313" key="1">
    <source>
        <dbReference type="EMBL" id="BDU75242.1"/>
    </source>
</evidence>
<dbReference type="EMBL" id="AP027081">
    <property type="protein sequence ID" value="BDU75242.1"/>
    <property type="molecule type" value="Genomic_DNA"/>
</dbReference>